<name>A0A1L8G4J3_XENLA</name>
<evidence type="ECO:0000313" key="3">
    <source>
        <dbReference type="Proteomes" id="UP000186698"/>
    </source>
</evidence>
<dbReference type="STRING" id="8355.A0A1L8G4J3"/>
<evidence type="ECO:0000313" key="4">
    <source>
        <dbReference type="RefSeq" id="XP_018121301.1"/>
    </source>
</evidence>
<dbReference type="InterPro" id="IPR007531">
    <property type="entry name" value="Dysbindin"/>
</dbReference>
<feature type="compositionally biased region" description="Low complexity" evidence="2">
    <location>
        <begin position="107"/>
        <end position="116"/>
    </location>
</feature>
<keyword evidence="3" id="KW-1185">Reference proteome</keyword>
<sequence>MTTTRSQGHPMVRSQVSTTQLLRERQKFFEDVLQHDENLYYPSCPFLNEGWRPPLDSVSSMEVNIDCLDLSDPLDVTELDAFQQSEDPDSLSASPAEVGGSWFFGIPDSPDSQQQQASHDTNDAKGEKESEEHNERDVEPAHPNHCETGTSERG</sequence>
<dbReference type="Bgee" id="108718156">
    <property type="expression patterns" value="Expressed in lung and 14 other cell types or tissues"/>
</dbReference>
<dbReference type="RefSeq" id="XP_018121301.1">
    <property type="nucleotide sequence ID" value="XM_018265812.2"/>
</dbReference>
<dbReference type="GO" id="GO:0005737">
    <property type="term" value="C:cytoplasm"/>
    <property type="evidence" value="ECO:0007669"/>
    <property type="project" value="InterPro"/>
</dbReference>
<organism evidence="3 4">
    <name type="scientific">Xenopus laevis</name>
    <name type="common">African clawed frog</name>
    <dbReference type="NCBI Taxonomy" id="8355"/>
    <lineage>
        <taxon>Eukaryota</taxon>
        <taxon>Metazoa</taxon>
        <taxon>Chordata</taxon>
        <taxon>Craniata</taxon>
        <taxon>Vertebrata</taxon>
        <taxon>Euteleostomi</taxon>
        <taxon>Amphibia</taxon>
        <taxon>Batrachia</taxon>
        <taxon>Anura</taxon>
        <taxon>Pipoidea</taxon>
        <taxon>Pipidae</taxon>
        <taxon>Xenopodinae</taxon>
        <taxon>Xenopus</taxon>
        <taxon>Xenopus</taxon>
    </lineage>
</organism>
<dbReference type="KEGG" id="xla:108718156"/>
<dbReference type="PANTHER" id="PTHR16294:SF6">
    <property type="entry name" value="DYNAMIN N-TERMINAL DOMAIN-CONTAINING PROTEIN"/>
    <property type="match status" value="1"/>
</dbReference>
<protein>
    <submittedName>
        <fullName evidence="4">Dysbindin domain-containing protein 2</fullName>
    </submittedName>
</protein>
<dbReference type="PANTHER" id="PTHR16294">
    <property type="entry name" value="DYSTROBREVIN BINDING PROTEIN 1 DYSBINDIN"/>
    <property type="match status" value="1"/>
</dbReference>
<dbReference type="Proteomes" id="UP000186698">
    <property type="component" value="Chromosome 5S"/>
</dbReference>
<reference evidence="4" key="1">
    <citation type="submission" date="2025-08" db="UniProtKB">
        <authorList>
            <consortium name="RefSeq"/>
        </authorList>
    </citation>
    <scope>IDENTIFICATION</scope>
    <source>
        <strain evidence="4">J_2021</strain>
        <tissue evidence="4">Erythrocytes</tissue>
    </source>
</reference>
<dbReference type="GeneID" id="108718156"/>
<evidence type="ECO:0000256" key="2">
    <source>
        <dbReference type="SAM" id="MobiDB-lite"/>
    </source>
</evidence>
<dbReference type="OrthoDB" id="8951733at2759"/>
<feature type="compositionally biased region" description="Basic and acidic residues" evidence="2">
    <location>
        <begin position="120"/>
        <end position="154"/>
    </location>
</feature>
<proteinExistence type="inferred from homology"/>
<dbReference type="Pfam" id="PF04440">
    <property type="entry name" value="Dysbindin"/>
    <property type="match status" value="1"/>
</dbReference>
<accession>A0A1L8G4J3</accession>
<feature type="region of interest" description="Disordered" evidence="2">
    <location>
        <begin position="84"/>
        <end position="154"/>
    </location>
</feature>
<evidence type="ECO:0000256" key="1">
    <source>
        <dbReference type="ARBA" id="ARBA00008686"/>
    </source>
</evidence>
<dbReference type="AlphaFoldDB" id="A0A1L8G4J3"/>
<gene>
    <name evidence="4" type="primary">LOC108718156</name>
</gene>
<comment type="similarity">
    <text evidence="1">Belongs to the dysbindin family.</text>
</comment>
<dbReference type="PaxDb" id="8355-A0A1L8G4J3"/>